<dbReference type="GO" id="GO:0080162">
    <property type="term" value="P:endoplasmic reticulum to cytosol auxin transport"/>
    <property type="evidence" value="ECO:0007669"/>
    <property type="project" value="InterPro"/>
</dbReference>
<keyword evidence="4 9" id="KW-1133">Transmembrane helix</keyword>
<proteinExistence type="inferred from homology"/>
<feature type="transmembrane region" description="Helical" evidence="9">
    <location>
        <begin position="72"/>
        <end position="94"/>
    </location>
</feature>
<dbReference type="Proteomes" id="UP001140949">
    <property type="component" value="Unassembled WGS sequence"/>
</dbReference>
<dbReference type="InterPro" id="IPR004776">
    <property type="entry name" value="Mem_transp_PIN-like"/>
</dbReference>
<dbReference type="Pfam" id="PF03547">
    <property type="entry name" value="Mem_trans"/>
    <property type="match status" value="1"/>
</dbReference>
<keyword evidence="11" id="KW-1185">Reference proteome</keyword>
<feature type="transmembrane region" description="Helical" evidence="9">
    <location>
        <begin position="241"/>
        <end position="261"/>
    </location>
</feature>
<dbReference type="PANTHER" id="PTHR31651:SF3">
    <property type="entry name" value="PROTEIN PIN-LIKES 7"/>
    <property type="match status" value="1"/>
</dbReference>
<evidence type="ECO:0000313" key="11">
    <source>
        <dbReference type="Proteomes" id="UP001140949"/>
    </source>
</evidence>
<comment type="function">
    <text evidence="7">Involved in cellular auxin homeostasis by regulating auxin metabolism. Regulates intracellular auxin accumulation at the endoplasmic reticulum and thus auxin availability for nuclear auxin signaling.</text>
</comment>
<feature type="transmembrane region" description="Helical" evidence="9">
    <location>
        <begin position="106"/>
        <end position="125"/>
    </location>
</feature>
<organism evidence="10 11">
    <name type="scientific">Iris pallida</name>
    <name type="common">Sweet iris</name>
    <dbReference type="NCBI Taxonomy" id="29817"/>
    <lineage>
        <taxon>Eukaryota</taxon>
        <taxon>Viridiplantae</taxon>
        <taxon>Streptophyta</taxon>
        <taxon>Embryophyta</taxon>
        <taxon>Tracheophyta</taxon>
        <taxon>Spermatophyta</taxon>
        <taxon>Magnoliopsida</taxon>
        <taxon>Liliopsida</taxon>
        <taxon>Asparagales</taxon>
        <taxon>Iridaceae</taxon>
        <taxon>Iridoideae</taxon>
        <taxon>Irideae</taxon>
        <taxon>Iris</taxon>
    </lineage>
</organism>
<evidence type="ECO:0000313" key="10">
    <source>
        <dbReference type="EMBL" id="KAJ6815210.1"/>
    </source>
</evidence>
<comment type="similarity">
    <text evidence="8">Belongs to the auxin efflux carrier (TC 2.A.69.2) family.</text>
</comment>
<dbReference type="PANTHER" id="PTHR31651">
    <property type="match status" value="1"/>
</dbReference>
<dbReference type="GO" id="GO:0005789">
    <property type="term" value="C:endoplasmic reticulum membrane"/>
    <property type="evidence" value="ECO:0007669"/>
    <property type="project" value="UniProtKB-SubCell"/>
</dbReference>
<dbReference type="InterPro" id="IPR045033">
    <property type="entry name" value="PILS1/3/4/5/7"/>
</dbReference>
<feature type="transmembrane region" description="Helical" evidence="9">
    <location>
        <begin position="145"/>
        <end position="162"/>
    </location>
</feature>
<dbReference type="EMBL" id="JANAVB010029216">
    <property type="protein sequence ID" value="KAJ6815210.1"/>
    <property type="molecule type" value="Genomic_DNA"/>
</dbReference>
<feature type="transmembrane region" description="Helical" evidence="9">
    <location>
        <begin position="6"/>
        <end position="26"/>
    </location>
</feature>
<keyword evidence="2" id="KW-0813">Transport</keyword>
<evidence type="ECO:0000256" key="9">
    <source>
        <dbReference type="SAM" id="Phobius"/>
    </source>
</evidence>
<dbReference type="AlphaFoldDB" id="A0AAX6FFH4"/>
<evidence type="ECO:0000256" key="4">
    <source>
        <dbReference type="ARBA" id="ARBA00022989"/>
    </source>
</evidence>
<accession>A0AAX6FFH4</accession>
<keyword evidence="3 9" id="KW-0812">Transmembrane</keyword>
<keyword evidence="5 9" id="KW-0472">Membrane</keyword>
<comment type="caution">
    <text evidence="10">The sequence shown here is derived from an EMBL/GenBank/DDBJ whole genome shotgun (WGS) entry which is preliminary data.</text>
</comment>
<evidence type="ECO:0000256" key="7">
    <source>
        <dbReference type="ARBA" id="ARBA00025100"/>
    </source>
</evidence>
<evidence type="ECO:0000256" key="1">
    <source>
        <dbReference type="ARBA" id="ARBA00004477"/>
    </source>
</evidence>
<reference evidence="10" key="1">
    <citation type="journal article" date="2023" name="GigaByte">
        <title>Genome assembly of the bearded iris, Iris pallida Lam.</title>
        <authorList>
            <person name="Bruccoleri R.E."/>
            <person name="Oakeley E.J."/>
            <person name="Faust A.M.E."/>
            <person name="Altorfer M."/>
            <person name="Dessus-Babus S."/>
            <person name="Burckhardt D."/>
            <person name="Oertli M."/>
            <person name="Naumann U."/>
            <person name="Petersen F."/>
            <person name="Wong J."/>
        </authorList>
    </citation>
    <scope>NUCLEOTIDE SEQUENCE</scope>
    <source>
        <strain evidence="10">GSM-AAB239-AS_SAM_17_03QT</strain>
    </source>
</reference>
<dbReference type="GO" id="GO:0009734">
    <property type="term" value="P:auxin-activated signaling pathway"/>
    <property type="evidence" value="ECO:0007669"/>
    <property type="project" value="UniProtKB-KW"/>
</dbReference>
<evidence type="ECO:0000256" key="8">
    <source>
        <dbReference type="ARBA" id="ARBA00025752"/>
    </source>
</evidence>
<reference evidence="10" key="2">
    <citation type="submission" date="2023-04" db="EMBL/GenBank/DDBJ databases">
        <authorList>
            <person name="Bruccoleri R.E."/>
            <person name="Oakeley E.J."/>
            <person name="Faust A.-M."/>
            <person name="Dessus-Babus S."/>
            <person name="Altorfer M."/>
            <person name="Burckhardt D."/>
            <person name="Oertli M."/>
            <person name="Naumann U."/>
            <person name="Petersen F."/>
            <person name="Wong J."/>
        </authorList>
    </citation>
    <scope>NUCLEOTIDE SEQUENCE</scope>
    <source>
        <strain evidence="10">GSM-AAB239-AS_SAM_17_03QT</strain>
        <tissue evidence="10">Leaf</tissue>
    </source>
</reference>
<feature type="transmembrane region" description="Helical" evidence="9">
    <location>
        <begin position="46"/>
        <end position="66"/>
    </location>
</feature>
<name>A0AAX6FFH4_IRIPA</name>
<evidence type="ECO:0000256" key="6">
    <source>
        <dbReference type="ARBA" id="ARBA00023294"/>
    </source>
</evidence>
<comment type="subcellular location">
    <subcellularLocation>
        <location evidence="1">Endoplasmic reticulum membrane</location>
        <topology evidence="1">Multi-pass membrane protein</topology>
    </subcellularLocation>
</comment>
<keyword evidence="6" id="KW-0927">Auxin signaling pathway</keyword>
<protein>
    <submittedName>
        <fullName evidence="10">Protein PIN-LIKES 7-like</fullName>
    </submittedName>
</protein>
<gene>
    <name evidence="10" type="ORF">M6B38_135780</name>
</gene>
<sequence length="444" mass="47932">MGFISLLEVASMPILQFLLIGLLGAFLASPRSNILSPDARRDINKVVFYVFSPAIIFSSLAKNVTFHQLVSWWFMPVNIAIIFSIGSILGWVAVKMVRPEPHLEKLVIASCSAGNLGNLMLIVIPSVCKESDNPFGETSVCNSHALSYVSLSMALGGFFIWTHTYSLMRKVVVASSDELSVPPAKMGGEEDEASLVRSGNLADEAQRQMEVPLLASSEHGTGKVHFWHKVQETLEELVKELMSPATIGAIFGFVVGVIPWLKSLIIGDAAPLRVIQDSLILLGDGMVPCTTLVLGGNLTKEEGKYDEILCRVSQVGRKDLSVDVDNRSEVRAPPACGDRSSESCGCARIPTTGSSVQLCATDTVRSATSNGYWYNGSTVQRGSGRVLGDVPVDLLVRCSSTDSLVDHLHVHLVLKNSNPADQGSCDRAIIYLLQTEILISSEVS</sequence>
<evidence type="ECO:0000256" key="2">
    <source>
        <dbReference type="ARBA" id="ARBA00022448"/>
    </source>
</evidence>
<evidence type="ECO:0000256" key="5">
    <source>
        <dbReference type="ARBA" id="ARBA00023136"/>
    </source>
</evidence>
<evidence type="ECO:0000256" key="3">
    <source>
        <dbReference type="ARBA" id="ARBA00022692"/>
    </source>
</evidence>